<dbReference type="PANTHER" id="PTHR37936">
    <property type="entry name" value="TRANSPOSASE INSC FOR INSERTION ELEMENT IS2A-RELATED"/>
    <property type="match status" value="1"/>
</dbReference>
<accession>A0A317EB29</accession>
<dbReference type="Gene3D" id="1.10.10.10">
    <property type="entry name" value="Winged helix-like DNA-binding domain superfamily/Winged helix DNA-binding domain"/>
    <property type="match status" value="1"/>
</dbReference>
<reference evidence="4" key="1">
    <citation type="submission" date="2018-05" db="EMBL/GenBank/DDBJ databases">
        <title>Zavarzinia sp. HR-AS.</title>
        <authorList>
            <person name="Lee Y."/>
            <person name="Jeon C.O."/>
        </authorList>
    </citation>
    <scope>NUCLEOTIDE SEQUENCE [LARGE SCALE GENOMIC DNA]</scope>
    <source>
        <strain evidence="4">DSM 1231</strain>
    </source>
</reference>
<proteinExistence type="inferred from homology"/>
<evidence type="ECO:0000256" key="2">
    <source>
        <dbReference type="SAM" id="MobiDB-lite"/>
    </source>
</evidence>
<dbReference type="GO" id="GO:0004803">
    <property type="term" value="F:transposase activity"/>
    <property type="evidence" value="ECO:0007669"/>
    <property type="project" value="InterPro"/>
</dbReference>
<evidence type="ECO:0000313" key="4">
    <source>
        <dbReference type="Proteomes" id="UP000246077"/>
    </source>
</evidence>
<comment type="caution">
    <text evidence="3">The sequence shown here is derived from an EMBL/GenBank/DDBJ whole genome shotgun (WGS) entry which is preliminary data.</text>
</comment>
<dbReference type="RefSeq" id="WP_109921038.1">
    <property type="nucleotide sequence ID" value="NZ_QGLF01000002.1"/>
</dbReference>
<dbReference type="InterPro" id="IPR010921">
    <property type="entry name" value="Trp_repressor/repl_initiator"/>
</dbReference>
<sequence length="140" mass="14932">MGGEVEVISRVERRRRWSEAEKAALLAETDQPGATVASVSRRHGVAESVLYGWRAIRRAVAVAAAGGSAEDLRFIPLATIGSPSEGAGPTRTVDPAKRRRRAARDGEAEIALPNGTRLKGREGIEPEALQRLLTVVKGAL</sequence>
<dbReference type="PANTHER" id="PTHR37936:SF3">
    <property type="entry name" value="TRANSPOSASE INSC FOR INSERTION ELEMENT IS2A-RELATED"/>
    <property type="match status" value="1"/>
</dbReference>
<keyword evidence="4" id="KW-1185">Reference proteome</keyword>
<dbReference type="OrthoDB" id="7219132at2"/>
<dbReference type="Pfam" id="PF01527">
    <property type="entry name" value="HTH_Tnp_1"/>
    <property type="match status" value="1"/>
</dbReference>
<dbReference type="EMBL" id="QGLF01000002">
    <property type="protein sequence ID" value="PWR22395.1"/>
    <property type="molecule type" value="Genomic_DNA"/>
</dbReference>
<gene>
    <name evidence="3" type="ORF">DKG75_05850</name>
</gene>
<name>A0A317EB29_9PROT</name>
<dbReference type="NCBIfam" id="NF047595">
    <property type="entry name" value="IS66_ISRel24_TnpA"/>
    <property type="match status" value="1"/>
</dbReference>
<dbReference type="GO" id="GO:0043565">
    <property type="term" value="F:sequence-specific DNA binding"/>
    <property type="evidence" value="ECO:0007669"/>
    <property type="project" value="InterPro"/>
</dbReference>
<dbReference type="SUPFAM" id="SSF48295">
    <property type="entry name" value="TrpR-like"/>
    <property type="match status" value="1"/>
</dbReference>
<evidence type="ECO:0008006" key="5">
    <source>
        <dbReference type="Google" id="ProtNLM"/>
    </source>
</evidence>
<dbReference type="GO" id="GO:0006313">
    <property type="term" value="P:DNA transposition"/>
    <property type="evidence" value="ECO:0007669"/>
    <property type="project" value="InterPro"/>
</dbReference>
<dbReference type="InterPro" id="IPR002514">
    <property type="entry name" value="Transposase_8"/>
</dbReference>
<feature type="region of interest" description="Disordered" evidence="2">
    <location>
        <begin position="80"/>
        <end position="105"/>
    </location>
</feature>
<evidence type="ECO:0000256" key="1">
    <source>
        <dbReference type="ARBA" id="ARBA00009964"/>
    </source>
</evidence>
<dbReference type="InterPro" id="IPR036388">
    <property type="entry name" value="WH-like_DNA-bd_sf"/>
</dbReference>
<dbReference type="AlphaFoldDB" id="A0A317EB29"/>
<evidence type="ECO:0000313" key="3">
    <source>
        <dbReference type="EMBL" id="PWR22395.1"/>
    </source>
</evidence>
<organism evidence="3 4">
    <name type="scientific">Zavarzinia compransoris</name>
    <dbReference type="NCBI Taxonomy" id="1264899"/>
    <lineage>
        <taxon>Bacteria</taxon>
        <taxon>Pseudomonadati</taxon>
        <taxon>Pseudomonadota</taxon>
        <taxon>Alphaproteobacteria</taxon>
        <taxon>Rhodospirillales</taxon>
        <taxon>Zavarziniaceae</taxon>
        <taxon>Zavarzinia</taxon>
    </lineage>
</organism>
<comment type="similarity">
    <text evidence="1">Belongs to the transposase 8 family.</text>
</comment>
<protein>
    <recommendedName>
        <fullName evidence="5">Transposase</fullName>
    </recommendedName>
</protein>
<dbReference type="Proteomes" id="UP000246077">
    <property type="component" value="Unassembled WGS sequence"/>
</dbReference>